<proteinExistence type="predicted"/>
<dbReference type="RefSeq" id="XP_075109245.1">
    <property type="nucleotide sequence ID" value="XM_075253144.1"/>
</dbReference>
<dbReference type="Proteomes" id="UP000790787">
    <property type="component" value="Chromosome 5"/>
</dbReference>
<protein>
    <submittedName>
        <fullName evidence="2">Uncharacterized protein LOC142181031</fullName>
    </submittedName>
</protein>
<reference evidence="1" key="1">
    <citation type="journal article" date="2014" name="Nat. Commun.">
        <title>The tobacco genome sequence and its comparison with those of tomato and potato.</title>
        <authorList>
            <person name="Sierro N."/>
            <person name="Battey J.N."/>
            <person name="Ouadi S."/>
            <person name="Bakaher N."/>
            <person name="Bovet L."/>
            <person name="Willig A."/>
            <person name="Goepfert S."/>
            <person name="Peitsch M.C."/>
            <person name="Ivanov N.V."/>
        </authorList>
    </citation>
    <scope>NUCLEOTIDE SEQUENCE [LARGE SCALE GENOMIC DNA]</scope>
</reference>
<reference evidence="2" key="2">
    <citation type="submission" date="2025-08" db="UniProtKB">
        <authorList>
            <consortium name="RefSeq"/>
        </authorList>
    </citation>
    <scope>IDENTIFICATION</scope>
    <source>
        <tissue evidence="2">Leaf</tissue>
    </source>
</reference>
<accession>A0AC58UIC3</accession>
<name>A0AC58UIC3_TOBAC</name>
<evidence type="ECO:0000313" key="2">
    <source>
        <dbReference type="RefSeq" id="XP_075109245.1"/>
    </source>
</evidence>
<gene>
    <name evidence="2" type="primary">LOC142181031</name>
</gene>
<keyword evidence="1" id="KW-1185">Reference proteome</keyword>
<sequence length="232" mass="25634">MGSEFEMSIMRELNFLLGLQVKQSQKGTLISQQKYIKKLLKRFGMEASKVIDTLIAIATRLDVDEPGSLISGGQEKHVWNGTFPGFFSNLMGYKETKLGGTLNCKTGICSSCVLLCSIVVDQAAVGRLCSVLCCGPLMCDNTSALNMANNPVQHKRTKHIDVCHHVLRNNVEKGLICKKFCSTEDQIADIFTKVDTHDDYRANKQLMQCALVKMAKLTDARLVREPGSPDTS</sequence>
<evidence type="ECO:0000313" key="1">
    <source>
        <dbReference type="Proteomes" id="UP000790787"/>
    </source>
</evidence>
<organism evidence="1 2">
    <name type="scientific">Nicotiana tabacum</name>
    <name type="common">Common tobacco</name>
    <dbReference type="NCBI Taxonomy" id="4097"/>
    <lineage>
        <taxon>Eukaryota</taxon>
        <taxon>Viridiplantae</taxon>
        <taxon>Streptophyta</taxon>
        <taxon>Embryophyta</taxon>
        <taxon>Tracheophyta</taxon>
        <taxon>Spermatophyta</taxon>
        <taxon>Magnoliopsida</taxon>
        <taxon>eudicotyledons</taxon>
        <taxon>Gunneridae</taxon>
        <taxon>Pentapetalae</taxon>
        <taxon>asterids</taxon>
        <taxon>lamiids</taxon>
        <taxon>Solanales</taxon>
        <taxon>Solanaceae</taxon>
        <taxon>Nicotianoideae</taxon>
        <taxon>Nicotianeae</taxon>
        <taxon>Nicotiana</taxon>
    </lineage>
</organism>